<evidence type="ECO:0000313" key="1">
    <source>
        <dbReference type="EMBL" id="KAH1073031.1"/>
    </source>
</evidence>
<gene>
    <name evidence="1" type="ORF">J1N35_025359</name>
</gene>
<organism evidence="1 2">
    <name type="scientific">Gossypium stocksii</name>
    <dbReference type="NCBI Taxonomy" id="47602"/>
    <lineage>
        <taxon>Eukaryota</taxon>
        <taxon>Viridiplantae</taxon>
        <taxon>Streptophyta</taxon>
        <taxon>Embryophyta</taxon>
        <taxon>Tracheophyta</taxon>
        <taxon>Spermatophyta</taxon>
        <taxon>Magnoliopsida</taxon>
        <taxon>eudicotyledons</taxon>
        <taxon>Gunneridae</taxon>
        <taxon>Pentapetalae</taxon>
        <taxon>rosids</taxon>
        <taxon>malvids</taxon>
        <taxon>Malvales</taxon>
        <taxon>Malvaceae</taxon>
        <taxon>Malvoideae</taxon>
        <taxon>Gossypium</taxon>
    </lineage>
</organism>
<comment type="caution">
    <text evidence="1">The sequence shown here is derived from an EMBL/GenBank/DDBJ whole genome shotgun (WGS) entry which is preliminary data.</text>
</comment>
<keyword evidence="2" id="KW-1185">Reference proteome</keyword>
<dbReference type="AlphaFoldDB" id="A0A9D3V6G7"/>
<protein>
    <submittedName>
        <fullName evidence="1">Uncharacterized protein</fullName>
    </submittedName>
</protein>
<sequence length="154" mass="16579">MAKSAFLEAEKVEIILSRLSLEFDAILTLASFSTESLSLQKLIHALLEFESHQNRVATEALLHANLVETTPSTLVADSVRECYYRFDHDYGGPFAPAPTMAAVFSSLAGNGLCEGGLSDGWCPLVHGGLTGFARFGQYLGNTVEVAMEFPYGAA</sequence>
<evidence type="ECO:0000313" key="2">
    <source>
        <dbReference type="Proteomes" id="UP000828251"/>
    </source>
</evidence>
<dbReference type="OrthoDB" id="10562934at2759"/>
<proteinExistence type="predicted"/>
<dbReference type="Proteomes" id="UP000828251">
    <property type="component" value="Unassembled WGS sequence"/>
</dbReference>
<name>A0A9D3V6G7_9ROSI</name>
<accession>A0A9D3V6G7</accession>
<dbReference type="EMBL" id="JAIQCV010000008">
    <property type="protein sequence ID" value="KAH1073031.1"/>
    <property type="molecule type" value="Genomic_DNA"/>
</dbReference>
<reference evidence="1 2" key="1">
    <citation type="journal article" date="2021" name="Plant Biotechnol. J.">
        <title>Multi-omics assisted identification of the key and species-specific regulatory components of drought-tolerant mechanisms in Gossypium stocksii.</title>
        <authorList>
            <person name="Yu D."/>
            <person name="Ke L."/>
            <person name="Zhang D."/>
            <person name="Wu Y."/>
            <person name="Sun Y."/>
            <person name="Mei J."/>
            <person name="Sun J."/>
            <person name="Sun Y."/>
        </authorList>
    </citation>
    <scope>NUCLEOTIDE SEQUENCE [LARGE SCALE GENOMIC DNA]</scope>
    <source>
        <strain evidence="2">cv. E1</strain>
        <tissue evidence="1">Leaf</tissue>
    </source>
</reference>